<dbReference type="AlphaFoldDB" id="C7Q4C4"/>
<evidence type="ECO:0008006" key="3">
    <source>
        <dbReference type="Google" id="ProtNLM"/>
    </source>
</evidence>
<organism evidence="1 2">
    <name type="scientific">Catenulispora acidiphila (strain DSM 44928 / JCM 14897 / NBRC 102108 / NRRL B-24433 / ID139908)</name>
    <dbReference type="NCBI Taxonomy" id="479433"/>
    <lineage>
        <taxon>Bacteria</taxon>
        <taxon>Bacillati</taxon>
        <taxon>Actinomycetota</taxon>
        <taxon>Actinomycetes</taxon>
        <taxon>Catenulisporales</taxon>
        <taxon>Catenulisporaceae</taxon>
        <taxon>Catenulispora</taxon>
    </lineage>
</organism>
<dbReference type="InParanoid" id="C7Q4C4"/>
<dbReference type="Gene3D" id="2.60.120.10">
    <property type="entry name" value="Jelly Rolls"/>
    <property type="match status" value="1"/>
</dbReference>
<accession>C7Q4C4</accession>
<dbReference type="EMBL" id="CP001700">
    <property type="protein sequence ID" value="ACU69984.1"/>
    <property type="molecule type" value="Genomic_DNA"/>
</dbReference>
<evidence type="ECO:0000313" key="1">
    <source>
        <dbReference type="EMBL" id="ACU69984.1"/>
    </source>
</evidence>
<keyword evidence="2" id="KW-1185">Reference proteome</keyword>
<evidence type="ECO:0000313" key="2">
    <source>
        <dbReference type="Proteomes" id="UP000000851"/>
    </source>
</evidence>
<dbReference type="RefSeq" id="WP_012785278.1">
    <property type="nucleotide sequence ID" value="NC_013131.1"/>
</dbReference>
<dbReference type="HOGENOM" id="CLU_2272078_0_0_11"/>
<proteinExistence type="predicted"/>
<dbReference type="KEGG" id="cai:Caci_1058"/>
<dbReference type="STRING" id="479433.Caci_1058"/>
<gene>
    <name evidence="1" type="ordered locus">Caci_1058</name>
</gene>
<dbReference type="InterPro" id="IPR011051">
    <property type="entry name" value="RmlC_Cupin_sf"/>
</dbReference>
<protein>
    <recommendedName>
        <fullName evidence="3">Anti-ECFsigma factor, ChrR</fullName>
    </recommendedName>
</protein>
<dbReference type="OrthoDB" id="9801227at2"/>
<sequence length="123" mass="12726">MADFDAVLTTDIPSTFAISPEISAKVLRTDAGGSPVALEVTFAPGAVWPGEDIHSDSAEAVYVQSGVLRTGVPGTGVNKVDDRCPAGSLVCAEQGTSHQPYSDTGCTLLLFYPDKWKGSAPAV</sequence>
<name>C7Q4C4_CATAD</name>
<reference evidence="1 2" key="1">
    <citation type="journal article" date="2009" name="Stand. Genomic Sci.">
        <title>Complete genome sequence of Catenulispora acidiphila type strain (ID 139908).</title>
        <authorList>
            <person name="Copeland A."/>
            <person name="Lapidus A."/>
            <person name="Glavina Del Rio T."/>
            <person name="Nolan M."/>
            <person name="Lucas S."/>
            <person name="Chen F."/>
            <person name="Tice H."/>
            <person name="Cheng J.F."/>
            <person name="Bruce D."/>
            <person name="Goodwin L."/>
            <person name="Pitluck S."/>
            <person name="Mikhailova N."/>
            <person name="Pati A."/>
            <person name="Ivanova N."/>
            <person name="Mavromatis K."/>
            <person name="Chen A."/>
            <person name="Palaniappan K."/>
            <person name="Chain P."/>
            <person name="Land M."/>
            <person name="Hauser L."/>
            <person name="Chang Y.J."/>
            <person name="Jeffries C.D."/>
            <person name="Chertkov O."/>
            <person name="Brettin T."/>
            <person name="Detter J.C."/>
            <person name="Han C."/>
            <person name="Ali Z."/>
            <person name="Tindall B.J."/>
            <person name="Goker M."/>
            <person name="Bristow J."/>
            <person name="Eisen J.A."/>
            <person name="Markowitz V."/>
            <person name="Hugenholtz P."/>
            <person name="Kyrpides N.C."/>
            <person name="Klenk H.P."/>
        </authorList>
    </citation>
    <scope>NUCLEOTIDE SEQUENCE [LARGE SCALE GENOMIC DNA]</scope>
    <source>
        <strain evidence="2">DSM 44928 / JCM 14897 / NBRC 102108 / NRRL B-24433 / ID139908</strain>
    </source>
</reference>
<dbReference type="SUPFAM" id="SSF51182">
    <property type="entry name" value="RmlC-like cupins"/>
    <property type="match status" value="1"/>
</dbReference>
<dbReference type="InterPro" id="IPR014710">
    <property type="entry name" value="RmlC-like_jellyroll"/>
</dbReference>
<dbReference type="Proteomes" id="UP000000851">
    <property type="component" value="Chromosome"/>
</dbReference>